<evidence type="ECO:0000256" key="1">
    <source>
        <dbReference type="SAM" id="MobiDB-lite"/>
    </source>
</evidence>
<proteinExistence type="predicted"/>
<keyword evidence="2" id="KW-0812">Transmembrane</keyword>
<feature type="transmembrane region" description="Helical" evidence="2">
    <location>
        <begin position="9"/>
        <end position="31"/>
    </location>
</feature>
<sequence>MGGKQEMMVIYACFSGTHAGVIAAALHLGWLTPAHLPDWRQLKKLPHFDAPEGQGGLRYLGRDSAGTSVYTAAVGHDGEAARRAVATFLRIMGREQGEIIWVDVSRRVSLLWRLGGFCRRYPHLAAPGRWLLCWSLRRDYSTMVALVKESRRQVAGDPGSPAPASMIRTRFQAKT</sequence>
<name>A0A0S6UH32_NEOTH</name>
<protein>
    <submittedName>
        <fullName evidence="3">ATPase components of ABC transporters with duplicated ATPase domains</fullName>
    </submittedName>
</protein>
<reference evidence="3" key="1">
    <citation type="journal article" date="2014" name="Gene">
        <title>Genome-guided analysis of transformation efficiency and carbon dioxide assimilation by Moorella thermoacetica Y72.</title>
        <authorList>
            <person name="Tsukahara K."/>
            <person name="Kita A."/>
            <person name="Nakashimada Y."/>
            <person name="Hoshino T."/>
            <person name="Murakami K."/>
        </authorList>
    </citation>
    <scope>NUCLEOTIDE SEQUENCE [LARGE SCALE GENOMIC DNA]</scope>
    <source>
        <strain evidence="3">Y72</strain>
    </source>
</reference>
<evidence type="ECO:0000256" key="2">
    <source>
        <dbReference type="SAM" id="Phobius"/>
    </source>
</evidence>
<dbReference type="AlphaFoldDB" id="A0A0S6UH32"/>
<dbReference type="Pfam" id="PF11385">
    <property type="entry name" value="DUF3189"/>
    <property type="match status" value="1"/>
</dbReference>
<evidence type="ECO:0000313" key="3">
    <source>
        <dbReference type="EMBL" id="GAF27107.1"/>
    </source>
</evidence>
<keyword evidence="2" id="KW-1133">Transmembrane helix</keyword>
<dbReference type="InterPro" id="IPR021525">
    <property type="entry name" value="DUF3189"/>
</dbReference>
<accession>A0A0S6UH32</accession>
<feature type="region of interest" description="Disordered" evidence="1">
    <location>
        <begin position="154"/>
        <end position="175"/>
    </location>
</feature>
<gene>
    <name evidence="3" type="ORF">MTY_2448</name>
</gene>
<dbReference type="Proteomes" id="UP000063718">
    <property type="component" value="Unassembled WGS sequence"/>
</dbReference>
<dbReference type="EMBL" id="DF238840">
    <property type="protein sequence ID" value="GAF27107.1"/>
    <property type="molecule type" value="Genomic_DNA"/>
</dbReference>
<organism evidence="3">
    <name type="scientific">Moorella thermoacetica Y72</name>
    <dbReference type="NCBI Taxonomy" id="1325331"/>
    <lineage>
        <taxon>Bacteria</taxon>
        <taxon>Bacillati</taxon>
        <taxon>Bacillota</taxon>
        <taxon>Clostridia</taxon>
        <taxon>Neomoorellales</taxon>
        <taxon>Neomoorellaceae</taxon>
        <taxon>Neomoorella</taxon>
    </lineage>
</organism>
<keyword evidence="2" id="KW-0472">Membrane</keyword>